<evidence type="ECO:0000313" key="6">
    <source>
        <dbReference type="EMBL" id="GAA2521809.1"/>
    </source>
</evidence>
<dbReference type="EMBL" id="BAAATM010000003">
    <property type="protein sequence ID" value="GAA2521809.1"/>
    <property type="molecule type" value="Genomic_DNA"/>
</dbReference>
<accession>A0ABN3NGQ8</accession>
<gene>
    <name evidence="6" type="ORF">GCM10010423_13210</name>
</gene>
<name>A0ABN3NGQ8_9ACTN</name>
<protein>
    <submittedName>
        <fullName evidence="6">SDR family oxidoreductase</fullName>
    </submittedName>
</protein>
<dbReference type="RefSeq" id="WP_344534979.1">
    <property type="nucleotide sequence ID" value="NZ_BAAATM010000003.1"/>
</dbReference>
<feature type="region of interest" description="Disordered" evidence="4">
    <location>
        <begin position="290"/>
        <end position="314"/>
    </location>
</feature>
<sequence>MGSSPLAARRGPLAARRGPLAGRGSPLAGRTVVITGAARGVGAALARETARRGARVALLGHEKASLEAVAASLPGPALAVEADVTDLPALRAAARTVREGLGRPSAVVANAGIAEGGAFLDTDPDVWRRVIDVNLTGSAHTARTFLPDLFDTAGYFLQVASLASLGAAPLMSAYCASKAGVEAFAHALRAEVAHRGVGVGIAYINWTDTEMIRDADRYAVLRELRAHMPPPARRVHPVDEVAARLVRCLERRRTAVYAPAWLRLAQPVRSALPPVVLRVTRRALPRLEAEGPLRRTGPLGAGGRADSAAARHRI</sequence>
<organism evidence="6 7">
    <name type="scientific">Streptomyces levis</name>
    <dbReference type="NCBI Taxonomy" id="285566"/>
    <lineage>
        <taxon>Bacteria</taxon>
        <taxon>Bacillati</taxon>
        <taxon>Actinomycetota</taxon>
        <taxon>Actinomycetes</taxon>
        <taxon>Kitasatosporales</taxon>
        <taxon>Streptomycetaceae</taxon>
        <taxon>Streptomyces</taxon>
    </lineage>
</organism>
<evidence type="ECO:0000256" key="4">
    <source>
        <dbReference type="SAM" id="MobiDB-lite"/>
    </source>
</evidence>
<dbReference type="PROSITE" id="PS00061">
    <property type="entry name" value="ADH_SHORT"/>
    <property type="match status" value="1"/>
</dbReference>
<dbReference type="Proteomes" id="UP001501095">
    <property type="component" value="Unassembled WGS sequence"/>
</dbReference>
<dbReference type="PANTHER" id="PTHR44196:SF1">
    <property type="entry name" value="DEHYDROGENASE_REDUCTASE SDR FAMILY MEMBER 7B"/>
    <property type="match status" value="1"/>
</dbReference>
<dbReference type="PRINTS" id="PR00080">
    <property type="entry name" value="SDRFAMILY"/>
</dbReference>
<dbReference type="InterPro" id="IPR020904">
    <property type="entry name" value="Sc_DH/Rdtase_CS"/>
</dbReference>
<feature type="region of interest" description="Disordered" evidence="4">
    <location>
        <begin position="1"/>
        <end position="22"/>
    </location>
</feature>
<evidence type="ECO:0000256" key="1">
    <source>
        <dbReference type="ARBA" id="ARBA00006484"/>
    </source>
</evidence>
<evidence type="ECO:0000256" key="3">
    <source>
        <dbReference type="RuleBase" id="RU000363"/>
    </source>
</evidence>
<comment type="similarity">
    <text evidence="1 3">Belongs to the short-chain dehydrogenases/reductases (SDR) family.</text>
</comment>
<proteinExistence type="inferred from homology"/>
<dbReference type="InterPro" id="IPR057326">
    <property type="entry name" value="KR_dom"/>
</dbReference>
<keyword evidence="2" id="KW-0560">Oxidoreductase</keyword>
<dbReference type="PRINTS" id="PR00081">
    <property type="entry name" value="GDHRDH"/>
</dbReference>
<dbReference type="Gene3D" id="3.40.50.720">
    <property type="entry name" value="NAD(P)-binding Rossmann-like Domain"/>
    <property type="match status" value="1"/>
</dbReference>
<dbReference type="PANTHER" id="PTHR44196">
    <property type="entry name" value="DEHYDROGENASE/REDUCTASE SDR FAMILY MEMBER 7B"/>
    <property type="match status" value="1"/>
</dbReference>
<feature type="domain" description="Ketoreductase" evidence="5">
    <location>
        <begin position="30"/>
        <end position="209"/>
    </location>
</feature>
<dbReference type="Pfam" id="PF00106">
    <property type="entry name" value="adh_short"/>
    <property type="match status" value="1"/>
</dbReference>
<keyword evidence="7" id="KW-1185">Reference proteome</keyword>
<reference evidence="6 7" key="1">
    <citation type="journal article" date="2019" name="Int. J. Syst. Evol. Microbiol.">
        <title>The Global Catalogue of Microorganisms (GCM) 10K type strain sequencing project: providing services to taxonomists for standard genome sequencing and annotation.</title>
        <authorList>
            <consortium name="The Broad Institute Genomics Platform"/>
            <consortium name="The Broad Institute Genome Sequencing Center for Infectious Disease"/>
            <person name="Wu L."/>
            <person name="Ma J."/>
        </authorList>
    </citation>
    <scope>NUCLEOTIDE SEQUENCE [LARGE SCALE GENOMIC DNA]</scope>
    <source>
        <strain evidence="6 7">JCM 6924</strain>
    </source>
</reference>
<evidence type="ECO:0000256" key="2">
    <source>
        <dbReference type="ARBA" id="ARBA00023002"/>
    </source>
</evidence>
<dbReference type="SUPFAM" id="SSF51735">
    <property type="entry name" value="NAD(P)-binding Rossmann-fold domains"/>
    <property type="match status" value="1"/>
</dbReference>
<comment type="caution">
    <text evidence="6">The sequence shown here is derived from an EMBL/GenBank/DDBJ whole genome shotgun (WGS) entry which is preliminary data.</text>
</comment>
<dbReference type="CDD" id="cd05233">
    <property type="entry name" value="SDR_c"/>
    <property type="match status" value="1"/>
</dbReference>
<dbReference type="NCBIfam" id="NF004526">
    <property type="entry name" value="PRK05872.1"/>
    <property type="match status" value="1"/>
</dbReference>
<dbReference type="SMART" id="SM00822">
    <property type="entry name" value="PKS_KR"/>
    <property type="match status" value="1"/>
</dbReference>
<evidence type="ECO:0000259" key="5">
    <source>
        <dbReference type="SMART" id="SM00822"/>
    </source>
</evidence>
<dbReference type="InterPro" id="IPR036291">
    <property type="entry name" value="NAD(P)-bd_dom_sf"/>
</dbReference>
<dbReference type="InterPro" id="IPR002347">
    <property type="entry name" value="SDR_fam"/>
</dbReference>
<evidence type="ECO:0000313" key="7">
    <source>
        <dbReference type="Proteomes" id="UP001501095"/>
    </source>
</evidence>